<feature type="compositionally biased region" description="Basic and acidic residues" evidence="1">
    <location>
        <begin position="290"/>
        <end position="309"/>
    </location>
</feature>
<feature type="compositionally biased region" description="Polar residues" evidence="1">
    <location>
        <begin position="379"/>
        <end position="390"/>
    </location>
</feature>
<dbReference type="InterPro" id="IPR002156">
    <property type="entry name" value="RNaseH_domain"/>
</dbReference>
<organism evidence="4 5">
    <name type="scientific">Brassica carinata</name>
    <name type="common">Ethiopian mustard</name>
    <name type="synonym">Abyssinian cabbage</name>
    <dbReference type="NCBI Taxonomy" id="52824"/>
    <lineage>
        <taxon>Eukaryota</taxon>
        <taxon>Viridiplantae</taxon>
        <taxon>Streptophyta</taxon>
        <taxon>Embryophyta</taxon>
        <taxon>Tracheophyta</taxon>
        <taxon>Spermatophyta</taxon>
        <taxon>Magnoliopsida</taxon>
        <taxon>eudicotyledons</taxon>
        <taxon>Gunneridae</taxon>
        <taxon>Pentapetalae</taxon>
        <taxon>rosids</taxon>
        <taxon>malvids</taxon>
        <taxon>Brassicales</taxon>
        <taxon>Brassicaceae</taxon>
        <taxon>Brassiceae</taxon>
        <taxon>Brassica</taxon>
    </lineage>
</organism>
<dbReference type="InterPro" id="IPR044730">
    <property type="entry name" value="RNase_H-like_dom_plant"/>
</dbReference>
<dbReference type="Pfam" id="PF14111">
    <property type="entry name" value="DUF4283"/>
    <property type="match status" value="1"/>
</dbReference>
<keyword evidence="5" id="KW-1185">Reference proteome</keyword>
<feature type="region of interest" description="Disordered" evidence="1">
    <location>
        <begin position="250"/>
        <end position="309"/>
    </location>
</feature>
<reference evidence="4 5" key="1">
    <citation type="submission" date="2020-02" db="EMBL/GenBank/DDBJ databases">
        <authorList>
            <person name="Ma Q."/>
            <person name="Huang Y."/>
            <person name="Song X."/>
            <person name="Pei D."/>
        </authorList>
    </citation>
    <scope>NUCLEOTIDE SEQUENCE [LARGE SCALE GENOMIC DNA]</scope>
    <source>
        <strain evidence="4">Sxm20200214</strain>
        <tissue evidence="4">Leaf</tissue>
    </source>
</reference>
<feature type="domain" description="DUF4283" evidence="3">
    <location>
        <begin position="40"/>
        <end position="122"/>
    </location>
</feature>
<feature type="domain" description="RNase H type-1" evidence="2">
    <location>
        <begin position="955"/>
        <end position="1012"/>
    </location>
</feature>
<feature type="region of interest" description="Disordered" evidence="1">
    <location>
        <begin position="533"/>
        <end position="710"/>
    </location>
</feature>
<evidence type="ECO:0008006" key="6">
    <source>
        <dbReference type="Google" id="ProtNLM"/>
    </source>
</evidence>
<evidence type="ECO:0000259" key="3">
    <source>
        <dbReference type="Pfam" id="PF14111"/>
    </source>
</evidence>
<comment type="caution">
    <text evidence="4">The sequence shown here is derived from an EMBL/GenBank/DDBJ whole genome shotgun (WGS) entry which is preliminary data.</text>
</comment>
<feature type="compositionally biased region" description="Basic residues" evidence="1">
    <location>
        <begin position="689"/>
        <end position="703"/>
    </location>
</feature>
<feature type="compositionally biased region" description="Acidic residues" evidence="1">
    <location>
        <begin position="533"/>
        <end position="544"/>
    </location>
</feature>
<dbReference type="GO" id="GO:0003676">
    <property type="term" value="F:nucleic acid binding"/>
    <property type="evidence" value="ECO:0007669"/>
    <property type="project" value="InterPro"/>
</dbReference>
<gene>
    <name evidence="4" type="ORF">Bca52824_052431</name>
</gene>
<proteinExistence type="predicted"/>
<feature type="compositionally biased region" description="Basic and acidic residues" evidence="1">
    <location>
        <begin position="9"/>
        <end position="23"/>
    </location>
</feature>
<dbReference type="PANTHER" id="PTHR31286">
    <property type="entry name" value="GLYCINE-RICH CELL WALL STRUCTURAL PROTEIN 1.8-LIKE"/>
    <property type="match status" value="1"/>
</dbReference>
<feature type="compositionally biased region" description="Basic and acidic residues" evidence="1">
    <location>
        <begin position="348"/>
        <end position="357"/>
    </location>
</feature>
<feature type="compositionally biased region" description="Polar residues" evidence="1">
    <location>
        <begin position="630"/>
        <end position="639"/>
    </location>
</feature>
<feature type="region of interest" description="Disordered" evidence="1">
    <location>
        <begin position="329"/>
        <end position="390"/>
    </location>
</feature>
<feature type="compositionally biased region" description="Polar residues" evidence="1">
    <location>
        <begin position="733"/>
        <end position="744"/>
    </location>
</feature>
<feature type="compositionally biased region" description="Polar residues" evidence="1">
    <location>
        <begin position="496"/>
        <end position="513"/>
    </location>
</feature>
<feature type="region of interest" description="Disordered" evidence="1">
    <location>
        <begin position="469"/>
        <end position="517"/>
    </location>
</feature>
<evidence type="ECO:0000313" key="5">
    <source>
        <dbReference type="Proteomes" id="UP000886595"/>
    </source>
</evidence>
<protein>
    <recommendedName>
        <fullName evidence="6">DUF4283 domain-containing protein</fullName>
    </recommendedName>
</protein>
<evidence type="ECO:0000256" key="1">
    <source>
        <dbReference type="SAM" id="MobiDB-lite"/>
    </source>
</evidence>
<sequence>MSRSYGNRGRGENSKASNRRQDKDDDIIPIPDFDYSDLIEKYKLTLVGRMFHIDGRSVDALIKHMPKRHMWDVEGKVKGTNLGNNKFQFDFNNEQDLQKVLQRRPCHFNKWSFSLERWIPTIREEFPESMLFWVAVSGVPIHYKKDETYRNIGKALGVVDMVDVDGGRVRVFVNKDEPLKFKRRAGYANGDVINVTLTYEDLHRYCLTCKRILHKEGTCPELTKIQRENNRLARLEQKKLEEKGTREAFSLASRYGTESTRVSDRNSPPTSRYEDDDVRAPRRSNSGEEPYFRNDSYQRSDRREKISDRRDYKSKDVWNRLDKPHDSHYSRVRERYHPYQKQRTLVYKAREDDRERSGTNSVPPHPSSNHRHNREWAADSQSGNSQRTVSANYETLRDKRYDREHGRHMQQRTHTEWRPIKDKLEGESRKDTTTLVPETFEMEEERKRKLKGKVIATDTSLKKSRPLLSNGKLVIREQGKENDGDQTLRKSPVLPDTSSNRQTPTAHETSATENLKDVTRKAVAGDVLAEISADEDEEIIDDEAFERMVEQYTEPGMENDVNMDDEDDLLEEEMELDRQRKEREEKQRTATAPGSDGANLQKSKAAPESLGNRSLGNGEREEDERRKTFAASSQEQVTRQRVYGSTRVENDETGALTEKKLEKQMASTLKRKKISRSPEVKGSAASKKLAAHGRSSPKAKASRQPRLPASRLTTQVPHYEVFPSALKGGKPSVSGSMVSQKPPTRTVLNENVVRTIGTGAETKVWDDAWIPEEVAKPAIPRGEINDRDLHVHHLIDFATKCWNEPLIRELVAEEDVSKILQVKPSKIGRRDGYIWKALEVRLVLCTYGIQTTKYKKESSDGARSGGNKRYCPQKGVAQIIPMLEEERPEEQENSDPAVITHVRTGNRCQVDASWVYEGRGTGLGFVLWEGGNRSIMGLKNCRQTASRRSGRSDMGHTDCVQLWKLIQDQEEWPSMAQQMEEIKVVAAMFDNFSISHIPRGNNSRADCLAKAARARSDFFDYVCVETPIWLAHVASLLE</sequence>
<feature type="compositionally biased region" description="Basic and acidic residues" evidence="1">
    <location>
        <begin position="576"/>
        <end position="588"/>
    </location>
</feature>
<dbReference type="GO" id="GO:0004523">
    <property type="term" value="F:RNA-DNA hybrid ribonuclease activity"/>
    <property type="evidence" value="ECO:0007669"/>
    <property type="project" value="InterPro"/>
</dbReference>
<dbReference type="EMBL" id="JAAMPC010000011">
    <property type="protein sequence ID" value="KAG2281211.1"/>
    <property type="molecule type" value="Genomic_DNA"/>
</dbReference>
<evidence type="ECO:0000313" key="4">
    <source>
        <dbReference type="EMBL" id="KAG2281211.1"/>
    </source>
</evidence>
<dbReference type="Proteomes" id="UP000886595">
    <property type="component" value="Unassembled WGS sequence"/>
</dbReference>
<feature type="region of interest" description="Disordered" evidence="1">
    <location>
        <begin position="723"/>
        <end position="744"/>
    </location>
</feature>
<dbReference type="Pfam" id="PF13456">
    <property type="entry name" value="RVT_3"/>
    <property type="match status" value="1"/>
</dbReference>
<dbReference type="PANTHER" id="PTHR31286:SF182">
    <property type="entry name" value="ZINC KNUCKLE CX2CX4HX4C DOMAIN-CONTAINING PROTEIN"/>
    <property type="match status" value="1"/>
</dbReference>
<feature type="compositionally biased region" description="Basic and acidic residues" evidence="1">
    <location>
        <begin position="474"/>
        <end position="488"/>
    </location>
</feature>
<feature type="compositionally biased region" description="Polar residues" evidence="1">
    <location>
        <begin position="256"/>
        <end position="270"/>
    </location>
</feature>
<accession>A0A8X7UMB5</accession>
<feature type="region of interest" description="Disordered" evidence="1">
    <location>
        <begin position="1"/>
        <end position="25"/>
    </location>
</feature>
<name>A0A8X7UMB5_BRACI</name>
<feature type="compositionally biased region" description="Acidic residues" evidence="1">
    <location>
        <begin position="561"/>
        <end position="575"/>
    </location>
</feature>
<dbReference type="InterPro" id="IPR040256">
    <property type="entry name" value="At4g02000-like"/>
</dbReference>
<dbReference type="OrthoDB" id="1737333at2759"/>
<dbReference type="CDD" id="cd06222">
    <property type="entry name" value="RNase_H_like"/>
    <property type="match status" value="1"/>
</dbReference>
<evidence type="ECO:0000259" key="2">
    <source>
        <dbReference type="Pfam" id="PF13456"/>
    </source>
</evidence>
<dbReference type="InterPro" id="IPR025558">
    <property type="entry name" value="DUF4283"/>
</dbReference>
<dbReference type="AlphaFoldDB" id="A0A8X7UMB5"/>